<accession>A0AA36HC29</accession>
<dbReference type="Pfam" id="PF11573">
    <property type="entry name" value="Med23"/>
    <property type="match status" value="1"/>
</dbReference>
<evidence type="ECO:0000256" key="1">
    <source>
        <dbReference type="ARBA" id="ARBA00004123"/>
    </source>
</evidence>
<dbReference type="EMBL" id="CATQJL010000316">
    <property type="protein sequence ID" value="CAJ0607422.1"/>
    <property type="molecule type" value="Genomic_DNA"/>
</dbReference>
<comment type="similarity">
    <text evidence="2">Belongs to the Mediator complex subunit 23 family.</text>
</comment>
<proteinExistence type="inferred from homology"/>
<evidence type="ECO:0000256" key="2">
    <source>
        <dbReference type="ARBA" id="ARBA00010222"/>
    </source>
</evidence>
<feature type="region of interest" description="Disordered" evidence="8">
    <location>
        <begin position="249"/>
        <end position="286"/>
    </location>
</feature>
<comment type="caution">
    <text evidence="9">The sequence shown here is derived from an EMBL/GenBank/DDBJ whole genome shotgun (WGS) entry which is preliminary data.</text>
</comment>
<evidence type="ECO:0000256" key="3">
    <source>
        <dbReference type="ARBA" id="ARBA00019696"/>
    </source>
</evidence>
<reference evidence="9" key="1">
    <citation type="submission" date="2023-07" db="EMBL/GenBank/DDBJ databases">
        <authorList>
            <consortium name="CYATHOMIX"/>
        </authorList>
    </citation>
    <scope>NUCLEOTIDE SEQUENCE</scope>
    <source>
        <strain evidence="9">N/A</strain>
    </source>
</reference>
<evidence type="ECO:0000256" key="7">
    <source>
        <dbReference type="ARBA" id="ARBA00031961"/>
    </source>
</evidence>
<dbReference type="GO" id="GO:0005667">
    <property type="term" value="C:transcription regulator complex"/>
    <property type="evidence" value="ECO:0007669"/>
    <property type="project" value="TreeGrafter"/>
</dbReference>
<gene>
    <name evidence="9" type="ORF">CYNAS_LOCUS19405</name>
</gene>
<dbReference type="GO" id="GO:0016592">
    <property type="term" value="C:mediator complex"/>
    <property type="evidence" value="ECO:0007669"/>
    <property type="project" value="TreeGrafter"/>
</dbReference>
<dbReference type="InterPro" id="IPR021629">
    <property type="entry name" value="Mediator_Med23"/>
</dbReference>
<name>A0AA36HC29_CYLNA</name>
<comment type="subcellular location">
    <subcellularLocation>
        <location evidence="1">Nucleus</location>
    </subcellularLocation>
</comment>
<evidence type="ECO:0000256" key="4">
    <source>
        <dbReference type="ARBA" id="ARBA00023015"/>
    </source>
</evidence>
<evidence type="ECO:0000256" key="5">
    <source>
        <dbReference type="ARBA" id="ARBA00023163"/>
    </source>
</evidence>
<keyword evidence="4" id="KW-0805">Transcription regulation</keyword>
<sequence>MVQLHQLRKVPVTGRVITMNSMQAPQQLISVPTRMVSNGTPMSDADAAVPLDKRERNWNYLRFKRLNFSISHQIPLFDNWGIIREPDSDQSSLTQSFINDNHQRVYSFEELIYELADRIITCSEFILTPPSYVAPDWRFAEYPPAAQALYLACIELLASPHTLEHIVPAMISLLVRSRAQPPRPYLMLNAIALLLTALPDAYCRVLQNEFLNVTAEYYQMLQPPTHCECCGAGLLREYLALGMDEKGKAETASGGTDSSDTAGDAPAALHRGDSVDDPSPPPVSDATKSLESIFVREALAFRARGGGCGKPLVYYMDGFTIEAGVLNEWLSYCKQEITSNYNLRFKILVRLRSAALTSSTSDCHDKTSHYDGYSIYTLFQT</sequence>
<evidence type="ECO:0000256" key="8">
    <source>
        <dbReference type="SAM" id="MobiDB-lite"/>
    </source>
</evidence>
<evidence type="ECO:0000256" key="6">
    <source>
        <dbReference type="ARBA" id="ARBA00023242"/>
    </source>
</evidence>
<dbReference type="PANTHER" id="PTHR12691:SF10">
    <property type="entry name" value="MEDIATOR OF RNA POLYMERASE II TRANSCRIPTION SUBUNIT 23"/>
    <property type="match status" value="1"/>
</dbReference>
<dbReference type="GO" id="GO:0006357">
    <property type="term" value="P:regulation of transcription by RNA polymerase II"/>
    <property type="evidence" value="ECO:0007669"/>
    <property type="project" value="TreeGrafter"/>
</dbReference>
<keyword evidence="10" id="KW-1185">Reference proteome</keyword>
<dbReference type="PANTHER" id="PTHR12691">
    <property type="entry name" value="MEDIATOR OF RNA POLYMERASE II TRANSCRIPTION SUBUNIT 23"/>
    <property type="match status" value="1"/>
</dbReference>
<evidence type="ECO:0000313" key="10">
    <source>
        <dbReference type="Proteomes" id="UP001176961"/>
    </source>
</evidence>
<protein>
    <recommendedName>
        <fullName evidence="3">Mediator of RNA polymerase II transcription subunit 23</fullName>
    </recommendedName>
    <alternativeName>
        <fullName evidence="7">Mediator complex subunit 23</fullName>
    </alternativeName>
</protein>
<keyword evidence="5" id="KW-0804">Transcription</keyword>
<dbReference type="Proteomes" id="UP001176961">
    <property type="component" value="Unassembled WGS sequence"/>
</dbReference>
<evidence type="ECO:0000313" key="9">
    <source>
        <dbReference type="EMBL" id="CAJ0607422.1"/>
    </source>
</evidence>
<organism evidence="9 10">
    <name type="scientific">Cylicocyclus nassatus</name>
    <name type="common">Nematode worm</name>
    <dbReference type="NCBI Taxonomy" id="53992"/>
    <lineage>
        <taxon>Eukaryota</taxon>
        <taxon>Metazoa</taxon>
        <taxon>Ecdysozoa</taxon>
        <taxon>Nematoda</taxon>
        <taxon>Chromadorea</taxon>
        <taxon>Rhabditida</taxon>
        <taxon>Rhabditina</taxon>
        <taxon>Rhabditomorpha</taxon>
        <taxon>Strongyloidea</taxon>
        <taxon>Strongylidae</taxon>
        <taxon>Cylicocyclus</taxon>
    </lineage>
</organism>
<keyword evidence="6" id="KW-0539">Nucleus</keyword>
<dbReference type="GO" id="GO:0010628">
    <property type="term" value="P:positive regulation of gene expression"/>
    <property type="evidence" value="ECO:0007669"/>
    <property type="project" value="TreeGrafter"/>
</dbReference>
<dbReference type="AlphaFoldDB" id="A0AA36HC29"/>